<sequence>MNYPNLKTYCRFPGSGKIRSSLLAAACLVGATVEAEMLYYLPFDDGTSFSLANSGSQGGVASVSSGSPSGSTSQLPSSLGGGASLYLGNSVTSISLPNSTDVLRQDTAGAQMTLSTWFYVDSATPAWIDFLSVNGQSGWQYSMSGGTGANARKLRITANGVQRYSSNQFALGEWVQLVATWDTSVGYDAFIDGTYSDFNQDNAFSAGGPYTDSILLKGGQAPIYFDDLAIWNGILTDGQARSLSQAPEQLTGYNAGIMNSLFEEWETGAAGGSTVIVDDLEWDYASGFDTTGKSAGDVWQEGGNYYIWLDGEGAEVSGVSAAIPEPSAYAGWIGLMSVLLLLIRRKSRE</sequence>
<comment type="caution">
    <text evidence="1">The sequence shown here is derived from an EMBL/GenBank/DDBJ whole genome shotgun (WGS) entry which is preliminary data.</text>
</comment>
<dbReference type="Pfam" id="PF13385">
    <property type="entry name" value="Laminin_G_3"/>
    <property type="match status" value="1"/>
</dbReference>
<protein>
    <submittedName>
        <fullName evidence="1">Uncharacterized protein</fullName>
    </submittedName>
</protein>
<dbReference type="InterPro" id="IPR013320">
    <property type="entry name" value="ConA-like_dom_sf"/>
</dbReference>
<dbReference type="AlphaFoldDB" id="A0A7X1E6H9"/>
<name>A0A7X1E6H9_9BACT</name>
<dbReference type="RefSeq" id="WP_185693358.1">
    <property type="nucleotide sequence ID" value="NZ_JACHVA010000101.1"/>
</dbReference>
<dbReference type="SUPFAM" id="SSF49899">
    <property type="entry name" value="Concanavalin A-like lectins/glucanases"/>
    <property type="match status" value="1"/>
</dbReference>
<proteinExistence type="predicted"/>
<dbReference type="EMBL" id="JACHVA010000101">
    <property type="protein sequence ID" value="MBC2602692.1"/>
    <property type="molecule type" value="Genomic_DNA"/>
</dbReference>
<keyword evidence="2" id="KW-1185">Reference proteome</keyword>
<dbReference type="Gene3D" id="2.60.120.200">
    <property type="match status" value="1"/>
</dbReference>
<dbReference type="Proteomes" id="UP000525652">
    <property type="component" value="Unassembled WGS sequence"/>
</dbReference>
<evidence type="ECO:0000313" key="2">
    <source>
        <dbReference type="Proteomes" id="UP000525652"/>
    </source>
</evidence>
<organism evidence="1 2">
    <name type="scientific">Puniceicoccus vermicola</name>
    <dbReference type="NCBI Taxonomy" id="388746"/>
    <lineage>
        <taxon>Bacteria</taxon>
        <taxon>Pseudomonadati</taxon>
        <taxon>Verrucomicrobiota</taxon>
        <taxon>Opitutia</taxon>
        <taxon>Puniceicoccales</taxon>
        <taxon>Puniceicoccaceae</taxon>
        <taxon>Puniceicoccus</taxon>
    </lineage>
</organism>
<gene>
    <name evidence="1" type="ORF">H5P30_12990</name>
</gene>
<reference evidence="1 2" key="1">
    <citation type="submission" date="2020-07" db="EMBL/GenBank/DDBJ databases">
        <authorList>
            <person name="Feng X."/>
        </authorList>
    </citation>
    <scope>NUCLEOTIDE SEQUENCE [LARGE SCALE GENOMIC DNA]</scope>
    <source>
        <strain evidence="1 2">JCM14086</strain>
    </source>
</reference>
<accession>A0A7X1E6H9</accession>
<evidence type="ECO:0000313" key="1">
    <source>
        <dbReference type="EMBL" id="MBC2602692.1"/>
    </source>
</evidence>